<feature type="compositionally biased region" description="Basic and acidic residues" evidence="1">
    <location>
        <begin position="81"/>
        <end position="91"/>
    </location>
</feature>
<evidence type="ECO:0000313" key="2">
    <source>
        <dbReference type="EMBL" id="KAH3774992.1"/>
    </source>
</evidence>
<accession>A0A9D4EB68</accession>
<feature type="region of interest" description="Disordered" evidence="1">
    <location>
        <begin position="80"/>
        <end position="106"/>
    </location>
</feature>
<organism evidence="2 3">
    <name type="scientific">Dreissena polymorpha</name>
    <name type="common">Zebra mussel</name>
    <name type="synonym">Mytilus polymorpha</name>
    <dbReference type="NCBI Taxonomy" id="45954"/>
    <lineage>
        <taxon>Eukaryota</taxon>
        <taxon>Metazoa</taxon>
        <taxon>Spiralia</taxon>
        <taxon>Lophotrochozoa</taxon>
        <taxon>Mollusca</taxon>
        <taxon>Bivalvia</taxon>
        <taxon>Autobranchia</taxon>
        <taxon>Heteroconchia</taxon>
        <taxon>Euheterodonta</taxon>
        <taxon>Imparidentia</taxon>
        <taxon>Neoheterodontei</taxon>
        <taxon>Myida</taxon>
        <taxon>Dreissenoidea</taxon>
        <taxon>Dreissenidae</taxon>
        <taxon>Dreissena</taxon>
    </lineage>
</organism>
<proteinExistence type="predicted"/>
<name>A0A9D4EB68_DREPO</name>
<comment type="caution">
    <text evidence="2">The sequence shown here is derived from an EMBL/GenBank/DDBJ whole genome shotgun (WGS) entry which is preliminary data.</text>
</comment>
<evidence type="ECO:0000313" key="3">
    <source>
        <dbReference type="Proteomes" id="UP000828390"/>
    </source>
</evidence>
<protein>
    <submittedName>
        <fullName evidence="2">Uncharacterized protein</fullName>
    </submittedName>
</protein>
<dbReference type="AlphaFoldDB" id="A0A9D4EB68"/>
<sequence>MTDLVRGPSGCKNAFFSIRFSVNEIALHVEDSTDKQITREKDMFNVLGRICESKDQTYKIKSSSHEARSVSDVTLVAVRDGPLRRTPEPRNLEQASPGNSRHGDQFGESRILSDTALVRDYLVARGRALSSQHSVSVHEEREALLRYIDVLDLAQTTFEKVCQELVDAKDSLAALEEIKARFLVEHETLIAENYRKTQELAEVMKINSGLNKEIDRLKGSRNSRHFKSLRKFTSTTDMAKARFVLIDELNVTSGLDKNSCRVTGCVLASPCTLALADCNNSAVKILDVNTNTIVEYHQLPAAPWDITALPNDELAVTLQLRKEIQIISKYRAMFLKVDGDCRGIDFLFKHNSLVVSYVDPEKVEILDLQGVVLKSFTFREGNVMFLRPHYVCSSSNEDYIFVSDTMKHTITKLSVTGDTFESYSDPELAEPEGLCSTSDGGLLVCSYNQNYIHLVSKNLERISALLSSAEGIEEPQAIYYDWKTNKLYVALYKNNIKVFTAQPSSK</sequence>
<keyword evidence="3" id="KW-1185">Reference proteome</keyword>
<evidence type="ECO:0000256" key="1">
    <source>
        <dbReference type="SAM" id="MobiDB-lite"/>
    </source>
</evidence>
<dbReference type="EMBL" id="JAIWYP010000009">
    <property type="protein sequence ID" value="KAH3774992.1"/>
    <property type="molecule type" value="Genomic_DNA"/>
</dbReference>
<gene>
    <name evidence="2" type="ORF">DPMN_176387</name>
</gene>
<reference evidence="2" key="1">
    <citation type="journal article" date="2019" name="bioRxiv">
        <title>The Genome of the Zebra Mussel, Dreissena polymorpha: A Resource for Invasive Species Research.</title>
        <authorList>
            <person name="McCartney M.A."/>
            <person name="Auch B."/>
            <person name="Kono T."/>
            <person name="Mallez S."/>
            <person name="Zhang Y."/>
            <person name="Obille A."/>
            <person name="Becker A."/>
            <person name="Abrahante J.E."/>
            <person name="Garbe J."/>
            <person name="Badalamenti J.P."/>
            <person name="Herman A."/>
            <person name="Mangelson H."/>
            <person name="Liachko I."/>
            <person name="Sullivan S."/>
            <person name="Sone E.D."/>
            <person name="Koren S."/>
            <person name="Silverstein K.A.T."/>
            <person name="Beckman K.B."/>
            <person name="Gohl D.M."/>
        </authorList>
    </citation>
    <scope>NUCLEOTIDE SEQUENCE</scope>
    <source>
        <strain evidence="2">Duluth1</strain>
        <tissue evidence="2">Whole animal</tissue>
    </source>
</reference>
<dbReference type="Proteomes" id="UP000828390">
    <property type="component" value="Unassembled WGS sequence"/>
</dbReference>
<reference evidence="2" key="2">
    <citation type="submission" date="2020-11" db="EMBL/GenBank/DDBJ databases">
        <authorList>
            <person name="McCartney M.A."/>
            <person name="Auch B."/>
            <person name="Kono T."/>
            <person name="Mallez S."/>
            <person name="Becker A."/>
            <person name="Gohl D.M."/>
            <person name="Silverstein K.A.T."/>
            <person name="Koren S."/>
            <person name="Bechman K.B."/>
            <person name="Herman A."/>
            <person name="Abrahante J.E."/>
            <person name="Garbe J."/>
        </authorList>
    </citation>
    <scope>NUCLEOTIDE SEQUENCE</scope>
    <source>
        <strain evidence="2">Duluth1</strain>
        <tissue evidence="2">Whole animal</tissue>
    </source>
</reference>
<dbReference type="Gene3D" id="2.120.10.30">
    <property type="entry name" value="TolB, C-terminal domain"/>
    <property type="match status" value="1"/>
</dbReference>
<dbReference type="InterPro" id="IPR011042">
    <property type="entry name" value="6-blade_b-propeller_TolB-like"/>
</dbReference>
<dbReference type="SUPFAM" id="SSF101898">
    <property type="entry name" value="NHL repeat"/>
    <property type="match status" value="1"/>
</dbReference>